<accession>S3CLR1</accession>
<keyword evidence="3" id="KW-1185">Reference proteome</keyword>
<feature type="region of interest" description="Disordered" evidence="1">
    <location>
        <begin position="1"/>
        <end position="47"/>
    </location>
</feature>
<feature type="compositionally biased region" description="Polar residues" evidence="1">
    <location>
        <begin position="1"/>
        <end position="39"/>
    </location>
</feature>
<dbReference type="HOGENOM" id="CLU_669118_0_0_1"/>
<dbReference type="KEGG" id="glz:GLAREA_02051"/>
<protein>
    <submittedName>
        <fullName evidence="2">Uncharacterized protein</fullName>
    </submittedName>
</protein>
<evidence type="ECO:0000313" key="3">
    <source>
        <dbReference type="Proteomes" id="UP000016922"/>
    </source>
</evidence>
<proteinExistence type="predicted"/>
<dbReference type="EMBL" id="KE145371">
    <property type="protein sequence ID" value="EPE26139.1"/>
    <property type="molecule type" value="Genomic_DNA"/>
</dbReference>
<evidence type="ECO:0000313" key="2">
    <source>
        <dbReference type="EMBL" id="EPE26139.1"/>
    </source>
</evidence>
<dbReference type="OrthoDB" id="3565036at2759"/>
<organism evidence="2 3">
    <name type="scientific">Glarea lozoyensis (strain ATCC 20868 / MF5171)</name>
    <dbReference type="NCBI Taxonomy" id="1116229"/>
    <lineage>
        <taxon>Eukaryota</taxon>
        <taxon>Fungi</taxon>
        <taxon>Dikarya</taxon>
        <taxon>Ascomycota</taxon>
        <taxon>Pezizomycotina</taxon>
        <taxon>Leotiomycetes</taxon>
        <taxon>Helotiales</taxon>
        <taxon>Helotiaceae</taxon>
        <taxon>Glarea</taxon>
    </lineage>
</organism>
<reference evidence="2 3" key="1">
    <citation type="journal article" date="2013" name="BMC Genomics">
        <title>Genomics-driven discovery of the pneumocandin biosynthetic gene cluster in the fungus Glarea lozoyensis.</title>
        <authorList>
            <person name="Chen L."/>
            <person name="Yue Q."/>
            <person name="Zhang X."/>
            <person name="Xiang M."/>
            <person name="Wang C."/>
            <person name="Li S."/>
            <person name="Che Y."/>
            <person name="Ortiz-Lopez F.J."/>
            <person name="Bills G.F."/>
            <person name="Liu X."/>
            <person name="An Z."/>
        </authorList>
    </citation>
    <scope>NUCLEOTIDE SEQUENCE [LARGE SCALE GENOMIC DNA]</scope>
    <source>
        <strain evidence="3">ATCC 20868 / MF5171</strain>
    </source>
</reference>
<dbReference type="RefSeq" id="XP_008087458.1">
    <property type="nucleotide sequence ID" value="XM_008089267.1"/>
</dbReference>
<evidence type="ECO:0000256" key="1">
    <source>
        <dbReference type="SAM" id="MobiDB-lite"/>
    </source>
</evidence>
<gene>
    <name evidence="2" type="ORF">GLAREA_02051</name>
</gene>
<dbReference type="Proteomes" id="UP000016922">
    <property type="component" value="Unassembled WGS sequence"/>
</dbReference>
<dbReference type="GeneID" id="19461109"/>
<dbReference type="AlphaFoldDB" id="S3CLR1"/>
<sequence>MNSSSQEDLVSTQTSFSPSANLTTIDGSPGQNHELSTSPRLEDGMLPELNVNEDNGFGDFGFNRQVELDYGRKLANFSVSPKLPDVEGTEDHPSIRQVTKSLGIQYGARPTAKENASSVTFTENFMTDEVVLWEYRERFYNGSSSNVFSKEDFKNIEKRLEPEAYNRMKLNYETRAKREMHAFMKHPRRSSLYYKGIPKTEESSCAGQSSACGFVSTFPPMDWLRLLSHVNRVFRDELAKVMWSQSTIEANWDIGGFPKALVEFIQDAPAAVAHVRKISFGSIIQCVQDPSSPDSLDDIDRGFKLMASRLNLKVLEIRLYAHAADIEDVITTEGRHSTIMAIRNLVVTERINLHLSIFASCRAQAEDIEYQKLESKYQPILRDLMMPDTLRNAETRARSEQQKYLEDRLKA</sequence>
<name>S3CLR1_GLAL2</name>